<feature type="compositionally biased region" description="Polar residues" evidence="1">
    <location>
        <begin position="45"/>
        <end position="54"/>
    </location>
</feature>
<dbReference type="Gene3D" id="1.25.10.10">
    <property type="entry name" value="Leucine-rich Repeat Variant"/>
    <property type="match status" value="1"/>
</dbReference>
<organism evidence="2 3">
    <name type="scientific">Umbelopsis vinacea</name>
    <dbReference type="NCBI Taxonomy" id="44442"/>
    <lineage>
        <taxon>Eukaryota</taxon>
        <taxon>Fungi</taxon>
        <taxon>Fungi incertae sedis</taxon>
        <taxon>Mucoromycota</taxon>
        <taxon>Mucoromycotina</taxon>
        <taxon>Umbelopsidomycetes</taxon>
        <taxon>Umbelopsidales</taxon>
        <taxon>Umbelopsidaceae</taxon>
        <taxon>Umbelopsis</taxon>
    </lineage>
</organism>
<sequence>MDRPQKRIIDKVAIFFQRKWWRRQGKQQSELVVVPETDPPEPPAHSNSSDSPKQSPIHDSAVSVSSAVKPATILQTTSSVEHVDSPPATLKRTPSPAKNLTVHEQPPIPPPKTKSIRRFTTLKASLPRATVRGSRALSSPEQDPASDKVSDILRSVDSGKLKSKPSTGRARSILRSRRVGHKKVHSRTASYAAAKLNECSFRNITVAEIKDLQHSLQNGDVEYVSPLFFWEEAFLKAGGYEALNFMLWEIASSINRQSLDDLLREIANCYTTLLTHAAGAKAVFANLQPIYIIRDLLFGVPGGEKMETFNVGTRLALLQVLNQLQLVDDVALHEDVGSGYRLMYELLSDEQSKKNGSTSSIKSKRSAANLVNRSFPLRHYASSQSMRSSLEQPKFNCWMRELATTVEQSVKPASFLADVLDYQFDVQQPNIESNNDILQHHSIEVQQDDGNSSTTDIIQHDNTIALNDVNGQSMLAALIDNTAISYLNIHLRLMKKIIEVPALKQSSQYGLLEQGNVRRQFFKCGFNDIATLLLACPYPALKNTYISQLTPLLPPAH</sequence>
<dbReference type="SUPFAM" id="SSF48371">
    <property type="entry name" value="ARM repeat"/>
    <property type="match status" value="1"/>
</dbReference>
<dbReference type="AlphaFoldDB" id="A0A8H7Q7F5"/>
<reference evidence="2" key="1">
    <citation type="submission" date="2020-12" db="EMBL/GenBank/DDBJ databases">
        <title>Metabolic potential, ecology and presence of endohyphal bacteria is reflected in genomic diversity of Mucoromycotina.</title>
        <authorList>
            <person name="Muszewska A."/>
            <person name="Okrasinska A."/>
            <person name="Steczkiewicz K."/>
            <person name="Drgas O."/>
            <person name="Orlowska M."/>
            <person name="Perlinska-Lenart U."/>
            <person name="Aleksandrzak-Piekarczyk T."/>
            <person name="Szatraj K."/>
            <person name="Zielenkiewicz U."/>
            <person name="Pilsyk S."/>
            <person name="Malc E."/>
            <person name="Mieczkowski P."/>
            <person name="Kruszewska J.S."/>
            <person name="Biernat P."/>
            <person name="Pawlowska J."/>
        </authorList>
    </citation>
    <scope>NUCLEOTIDE SEQUENCE</scope>
    <source>
        <strain evidence="2">WA0000051536</strain>
    </source>
</reference>
<dbReference type="InterPro" id="IPR016024">
    <property type="entry name" value="ARM-type_fold"/>
</dbReference>
<name>A0A8H7Q7F5_9FUNG</name>
<evidence type="ECO:0000313" key="2">
    <source>
        <dbReference type="EMBL" id="KAG2186925.1"/>
    </source>
</evidence>
<keyword evidence="3" id="KW-1185">Reference proteome</keyword>
<accession>A0A8H7Q7F5</accession>
<protein>
    <submittedName>
        <fullName evidence="2">Uncharacterized protein</fullName>
    </submittedName>
</protein>
<dbReference type="InterPro" id="IPR011989">
    <property type="entry name" value="ARM-like"/>
</dbReference>
<evidence type="ECO:0000313" key="3">
    <source>
        <dbReference type="Proteomes" id="UP000612746"/>
    </source>
</evidence>
<dbReference type="OrthoDB" id="2412314at2759"/>
<gene>
    <name evidence="2" type="ORF">INT44_003152</name>
</gene>
<proteinExistence type="predicted"/>
<feature type="compositionally biased region" description="Low complexity" evidence="1">
    <location>
        <begin position="26"/>
        <end position="36"/>
    </location>
</feature>
<dbReference type="Proteomes" id="UP000612746">
    <property type="component" value="Unassembled WGS sequence"/>
</dbReference>
<evidence type="ECO:0000256" key="1">
    <source>
        <dbReference type="SAM" id="MobiDB-lite"/>
    </source>
</evidence>
<feature type="region of interest" description="Disordered" evidence="1">
    <location>
        <begin position="23"/>
        <end position="179"/>
    </location>
</feature>
<comment type="caution">
    <text evidence="2">The sequence shown here is derived from an EMBL/GenBank/DDBJ whole genome shotgun (WGS) entry which is preliminary data.</text>
</comment>
<dbReference type="EMBL" id="JAEPRA010000004">
    <property type="protein sequence ID" value="KAG2186925.1"/>
    <property type="molecule type" value="Genomic_DNA"/>
</dbReference>